<reference evidence="1" key="1">
    <citation type="journal article" date="2015" name="Nature">
        <title>Complex archaea that bridge the gap between prokaryotes and eukaryotes.</title>
        <authorList>
            <person name="Spang A."/>
            <person name="Saw J.H."/>
            <person name="Jorgensen S.L."/>
            <person name="Zaremba-Niedzwiedzka K."/>
            <person name="Martijn J."/>
            <person name="Lind A.E."/>
            <person name="van Eijk R."/>
            <person name="Schleper C."/>
            <person name="Guy L."/>
            <person name="Ettema T.J."/>
        </authorList>
    </citation>
    <scope>NUCLEOTIDE SEQUENCE</scope>
</reference>
<gene>
    <name evidence="1" type="ORF">LCGC14_3156670</name>
</gene>
<dbReference type="AlphaFoldDB" id="A0A0F8WGJ7"/>
<evidence type="ECO:0000313" key="1">
    <source>
        <dbReference type="EMBL" id="KKK47295.1"/>
    </source>
</evidence>
<feature type="non-terminal residue" evidence="1">
    <location>
        <position position="129"/>
    </location>
</feature>
<organism evidence="1">
    <name type="scientific">marine sediment metagenome</name>
    <dbReference type="NCBI Taxonomy" id="412755"/>
    <lineage>
        <taxon>unclassified sequences</taxon>
        <taxon>metagenomes</taxon>
        <taxon>ecological metagenomes</taxon>
    </lineage>
</organism>
<proteinExistence type="predicted"/>
<sequence length="129" mass="14694">MLNFLQRNRTNGNGASTPRVLVAEIIGRTRHFISRILHPFQSLDLGIADYKFWDHLRRGKQDGYELGGLFAKPIAKIYTAFTLGRGVAVASEDEDTAEDVNKFLKDNWHDILRSYEHSIALGDMYIVIN</sequence>
<name>A0A0F8WGJ7_9ZZZZ</name>
<comment type="caution">
    <text evidence="1">The sequence shown here is derived from an EMBL/GenBank/DDBJ whole genome shotgun (WGS) entry which is preliminary data.</text>
</comment>
<dbReference type="EMBL" id="LAZR01069649">
    <property type="protein sequence ID" value="KKK47295.1"/>
    <property type="molecule type" value="Genomic_DNA"/>
</dbReference>
<protein>
    <submittedName>
        <fullName evidence="1">Uncharacterized protein</fullName>
    </submittedName>
</protein>
<accession>A0A0F8WGJ7</accession>